<dbReference type="InterPro" id="IPR036396">
    <property type="entry name" value="Cyt_P450_sf"/>
</dbReference>
<dbReference type="EMBL" id="CP000249">
    <property type="protein sequence ID" value="ABD10984.1"/>
    <property type="molecule type" value="Genomic_DNA"/>
</dbReference>
<evidence type="ECO:0000256" key="4">
    <source>
        <dbReference type="ARBA" id="ARBA00023002"/>
    </source>
</evidence>
<evidence type="ECO:0000256" key="1">
    <source>
        <dbReference type="ARBA" id="ARBA00010617"/>
    </source>
</evidence>
<gene>
    <name evidence="9" type="ordered locus">Francci3_1608</name>
</gene>
<evidence type="ECO:0000256" key="5">
    <source>
        <dbReference type="ARBA" id="ARBA00023004"/>
    </source>
</evidence>
<proteinExistence type="inferred from homology"/>
<evidence type="ECO:0000313" key="10">
    <source>
        <dbReference type="Proteomes" id="UP000001937"/>
    </source>
</evidence>
<dbReference type="PhylomeDB" id="Q2JCK8"/>
<name>Q2JCK8_FRACC</name>
<evidence type="ECO:0000256" key="7">
    <source>
        <dbReference type="RuleBase" id="RU000461"/>
    </source>
</evidence>
<dbReference type="Proteomes" id="UP000001937">
    <property type="component" value="Chromosome"/>
</dbReference>
<dbReference type="GO" id="GO:0005506">
    <property type="term" value="F:iron ion binding"/>
    <property type="evidence" value="ECO:0007669"/>
    <property type="project" value="InterPro"/>
</dbReference>
<evidence type="ECO:0000313" key="9">
    <source>
        <dbReference type="EMBL" id="ABD10984.1"/>
    </source>
</evidence>
<dbReference type="Pfam" id="PF00067">
    <property type="entry name" value="p450"/>
    <property type="match status" value="1"/>
</dbReference>
<dbReference type="PROSITE" id="PS00086">
    <property type="entry name" value="CYTOCHROME_P450"/>
    <property type="match status" value="1"/>
</dbReference>
<evidence type="ECO:0000256" key="2">
    <source>
        <dbReference type="ARBA" id="ARBA00022617"/>
    </source>
</evidence>
<organism evidence="9 10">
    <name type="scientific">Frankia casuarinae (strain DSM 45818 / CECT 9043 / HFP020203 / CcI3)</name>
    <dbReference type="NCBI Taxonomy" id="106370"/>
    <lineage>
        <taxon>Bacteria</taxon>
        <taxon>Bacillati</taxon>
        <taxon>Actinomycetota</taxon>
        <taxon>Actinomycetes</taxon>
        <taxon>Frankiales</taxon>
        <taxon>Frankiaceae</taxon>
        <taxon>Frankia</taxon>
    </lineage>
</organism>
<reference evidence="9 10" key="1">
    <citation type="journal article" date="2007" name="Genome Res.">
        <title>Genome characteristics of facultatively symbiotic Frankia sp. strains reflect host range and host plant biogeography.</title>
        <authorList>
            <person name="Normand P."/>
            <person name="Lapierre P."/>
            <person name="Tisa L.S."/>
            <person name="Gogarten J.P."/>
            <person name="Alloisio N."/>
            <person name="Bagnarol E."/>
            <person name="Bassi C.A."/>
            <person name="Berry A.M."/>
            <person name="Bickhart D.M."/>
            <person name="Choisne N."/>
            <person name="Couloux A."/>
            <person name="Cournoyer B."/>
            <person name="Cruveiller S."/>
            <person name="Daubin V."/>
            <person name="Demange N."/>
            <person name="Francino M.P."/>
            <person name="Goltsman E."/>
            <person name="Huang Y."/>
            <person name="Kopp O.R."/>
            <person name="Labarre L."/>
            <person name="Lapidus A."/>
            <person name="Lavire C."/>
            <person name="Marechal J."/>
            <person name="Martinez M."/>
            <person name="Mastronunzio J.E."/>
            <person name="Mullin B.C."/>
            <person name="Niemann J."/>
            <person name="Pujic P."/>
            <person name="Rawnsley T."/>
            <person name="Rouy Z."/>
            <person name="Schenowitz C."/>
            <person name="Sellstedt A."/>
            <person name="Tavares F."/>
            <person name="Tomkins J.P."/>
            <person name="Vallenet D."/>
            <person name="Valverde C."/>
            <person name="Wall L.G."/>
            <person name="Wang Y."/>
            <person name="Medigue C."/>
            <person name="Benson D.R."/>
        </authorList>
    </citation>
    <scope>NUCLEOTIDE SEQUENCE [LARGE SCALE GENOMIC DNA]</scope>
    <source>
        <strain evidence="10">DSM 45818 / CECT 9043 / CcI3</strain>
    </source>
</reference>
<dbReference type="CDD" id="cd20625">
    <property type="entry name" value="CYP164-like"/>
    <property type="match status" value="1"/>
</dbReference>
<dbReference type="PRINTS" id="PR00385">
    <property type="entry name" value="P450"/>
</dbReference>
<dbReference type="InterPro" id="IPR001128">
    <property type="entry name" value="Cyt_P450"/>
</dbReference>
<keyword evidence="2 7" id="KW-0349">Heme</keyword>
<keyword evidence="4 7" id="KW-0560">Oxidoreductase</keyword>
<keyword evidence="3 7" id="KW-0479">Metal-binding</keyword>
<dbReference type="InterPro" id="IPR017972">
    <property type="entry name" value="Cyt_P450_CS"/>
</dbReference>
<dbReference type="PANTHER" id="PTHR46696">
    <property type="entry name" value="P450, PUTATIVE (EUROFUNG)-RELATED"/>
    <property type="match status" value="1"/>
</dbReference>
<dbReference type="InterPro" id="IPR002397">
    <property type="entry name" value="Cyt_P450_B"/>
</dbReference>
<evidence type="ECO:0000256" key="8">
    <source>
        <dbReference type="SAM" id="MobiDB-lite"/>
    </source>
</evidence>
<keyword evidence="5 7" id="KW-0408">Iron</keyword>
<dbReference type="AlphaFoldDB" id="Q2JCK8"/>
<keyword evidence="10" id="KW-1185">Reference proteome</keyword>
<dbReference type="PANTHER" id="PTHR46696:SF1">
    <property type="entry name" value="CYTOCHROME P450 YJIB-RELATED"/>
    <property type="match status" value="1"/>
</dbReference>
<accession>Q2JCK8</accession>
<dbReference type="SUPFAM" id="SSF48264">
    <property type="entry name" value="Cytochrome P450"/>
    <property type="match status" value="1"/>
</dbReference>
<sequence>MDADSPSGAAAVGTPPAFGAFDPARRHDPYPSYHALREADPFYRLPLGAQQVTLLTRYQDCMHVLQDAAWGRGEGGTNAWRSANSFDGGLRSLLGVNPPDHTRLRGLVSKAFTPRVISGLRPQITVLVESLLDAALAAGEVDLIDAFARPLPLRIICDLLGVPVRDEETFRAWGTALTRGLDPDYLLTPDELALRGKATVEFDAYFTDLIAARRARPTDDLLGLLVAVREQGDSLTEAELLELCALLLVAGYETTINLIGNAVLALLRDTDQLTALRADPDLAPALVDETLRHDPPVQFVGRLALRGTEVAGHSFAAGEVGVIMLAAAGRDPRTFAEPDRFDIRRYAGPTPAPRHLGFGLGIHYCLGAPLARLEAEIALQALVRRAGSLTPASDPPSYRPHLAVRGLETLPIRLSP</sequence>
<protein>
    <submittedName>
        <fullName evidence="9">Cytochrome P450</fullName>
    </submittedName>
</protein>
<evidence type="ECO:0000256" key="6">
    <source>
        <dbReference type="ARBA" id="ARBA00023033"/>
    </source>
</evidence>
<feature type="region of interest" description="Disordered" evidence="8">
    <location>
        <begin position="1"/>
        <end position="24"/>
    </location>
</feature>
<dbReference type="GO" id="GO:0016705">
    <property type="term" value="F:oxidoreductase activity, acting on paired donors, with incorporation or reduction of molecular oxygen"/>
    <property type="evidence" value="ECO:0007669"/>
    <property type="project" value="InterPro"/>
</dbReference>
<dbReference type="STRING" id="106370.Francci3_1608"/>
<evidence type="ECO:0000256" key="3">
    <source>
        <dbReference type="ARBA" id="ARBA00022723"/>
    </source>
</evidence>
<dbReference type="eggNOG" id="COG2124">
    <property type="taxonomic scope" value="Bacteria"/>
</dbReference>
<keyword evidence="6 7" id="KW-0503">Monooxygenase</keyword>
<dbReference type="HOGENOM" id="CLU_033716_2_0_11"/>
<dbReference type="Gene3D" id="1.10.630.10">
    <property type="entry name" value="Cytochrome P450"/>
    <property type="match status" value="1"/>
</dbReference>
<dbReference type="PRINTS" id="PR00359">
    <property type="entry name" value="BP450"/>
</dbReference>
<dbReference type="GO" id="GO:0004497">
    <property type="term" value="F:monooxygenase activity"/>
    <property type="evidence" value="ECO:0007669"/>
    <property type="project" value="UniProtKB-KW"/>
</dbReference>
<dbReference type="GO" id="GO:0020037">
    <property type="term" value="F:heme binding"/>
    <property type="evidence" value="ECO:0007669"/>
    <property type="project" value="InterPro"/>
</dbReference>
<comment type="similarity">
    <text evidence="1 7">Belongs to the cytochrome P450 family.</text>
</comment>
<dbReference type="OrthoDB" id="3215747at2"/>
<dbReference type="RefSeq" id="WP_011436047.1">
    <property type="nucleotide sequence ID" value="NC_007777.1"/>
</dbReference>
<dbReference type="KEGG" id="fra:Francci3_1608"/>
<dbReference type="FunFam" id="1.10.630.10:FF:000018">
    <property type="entry name" value="Cytochrome P450 monooxygenase"/>
    <property type="match status" value="1"/>
</dbReference>